<reference evidence="2" key="1">
    <citation type="journal article" date="2023" name="Mol. Phylogenet. Evol.">
        <title>Genome-scale phylogeny and comparative genomics of the fungal order Sordariales.</title>
        <authorList>
            <person name="Hensen N."/>
            <person name="Bonometti L."/>
            <person name="Westerberg I."/>
            <person name="Brannstrom I.O."/>
            <person name="Guillou S."/>
            <person name="Cros-Aarteil S."/>
            <person name="Calhoun S."/>
            <person name="Haridas S."/>
            <person name="Kuo A."/>
            <person name="Mondo S."/>
            <person name="Pangilinan J."/>
            <person name="Riley R."/>
            <person name="LaButti K."/>
            <person name="Andreopoulos B."/>
            <person name="Lipzen A."/>
            <person name="Chen C."/>
            <person name="Yan M."/>
            <person name="Daum C."/>
            <person name="Ng V."/>
            <person name="Clum A."/>
            <person name="Steindorff A."/>
            <person name="Ohm R.A."/>
            <person name="Martin F."/>
            <person name="Silar P."/>
            <person name="Natvig D.O."/>
            <person name="Lalanne C."/>
            <person name="Gautier V."/>
            <person name="Ament-Velasquez S.L."/>
            <person name="Kruys A."/>
            <person name="Hutchinson M.I."/>
            <person name="Powell A.J."/>
            <person name="Barry K."/>
            <person name="Miller A.N."/>
            <person name="Grigoriev I.V."/>
            <person name="Debuchy R."/>
            <person name="Gladieux P."/>
            <person name="Hiltunen Thoren M."/>
            <person name="Johannesson H."/>
        </authorList>
    </citation>
    <scope>NUCLEOTIDE SEQUENCE</scope>
    <source>
        <strain evidence="2">CBS 118394</strain>
    </source>
</reference>
<evidence type="ECO:0000313" key="2">
    <source>
        <dbReference type="EMBL" id="KAK3326077.1"/>
    </source>
</evidence>
<evidence type="ECO:0000313" key="3">
    <source>
        <dbReference type="Proteomes" id="UP001283341"/>
    </source>
</evidence>
<sequence>MSTLFPLFFTVIAALWRHGEEAIAAIFPVDLLWMILRLSKTPVHPVPACLVFRFRSSYFLVTVNASRRFRFACGRVTMLTHTHHQRHHDFVLRSKPR</sequence>
<accession>A0AAE0IJ46</accession>
<organism evidence="2 3">
    <name type="scientific">Apodospora peruviana</name>
    <dbReference type="NCBI Taxonomy" id="516989"/>
    <lineage>
        <taxon>Eukaryota</taxon>
        <taxon>Fungi</taxon>
        <taxon>Dikarya</taxon>
        <taxon>Ascomycota</taxon>
        <taxon>Pezizomycotina</taxon>
        <taxon>Sordariomycetes</taxon>
        <taxon>Sordariomycetidae</taxon>
        <taxon>Sordariales</taxon>
        <taxon>Lasiosphaeriaceae</taxon>
        <taxon>Apodospora</taxon>
    </lineage>
</organism>
<evidence type="ECO:0008006" key="4">
    <source>
        <dbReference type="Google" id="ProtNLM"/>
    </source>
</evidence>
<dbReference type="AlphaFoldDB" id="A0AAE0IJ46"/>
<feature type="signal peptide" evidence="1">
    <location>
        <begin position="1"/>
        <end position="24"/>
    </location>
</feature>
<keyword evidence="3" id="KW-1185">Reference proteome</keyword>
<feature type="chain" id="PRO_5042272419" description="Secreted protein" evidence="1">
    <location>
        <begin position="25"/>
        <end position="97"/>
    </location>
</feature>
<protein>
    <recommendedName>
        <fullName evidence="4">Secreted protein</fullName>
    </recommendedName>
</protein>
<keyword evidence="1" id="KW-0732">Signal</keyword>
<evidence type="ECO:0000256" key="1">
    <source>
        <dbReference type="SAM" id="SignalP"/>
    </source>
</evidence>
<gene>
    <name evidence="2" type="ORF">B0H66DRAFT_550021</name>
</gene>
<comment type="caution">
    <text evidence="2">The sequence shown here is derived from an EMBL/GenBank/DDBJ whole genome shotgun (WGS) entry which is preliminary data.</text>
</comment>
<dbReference type="EMBL" id="JAUEDM010000002">
    <property type="protein sequence ID" value="KAK3326077.1"/>
    <property type="molecule type" value="Genomic_DNA"/>
</dbReference>
<dbReference type="Proteomes" id="UP001283341">
    <property type="component" value="Unassembled WGS sequence"/>
</dbReference>
<reference evidence="2" key="2">
    <citation type="submission" date="2023-06" db="EMBL/GenBank/DDBJ databases">
        <authorList>
            <consortium name="Lawrence Berkeley National Laboratory"/>
            <person name="Haridas S."/>
            <person name="Hensen N."/>
            <person name="Bonometti L."/>
            <person name="Westerberg I."/>
            <person name="Brannstrom I.O."/>
            <person name="Guillou S."/>
            <person name="Cros-Aarteil S."/>
            <person name="Calhoun S."/>
            <person name="Kuo A."/>
            <person name="Mondo S."/>
            <person name="Pangilinan J."/>
            <person name="Riley R."/>
            <person name="Labutti K."/>
            <person name="Andreopoulos B."/>
            <person name="Lipzen A."/>
            <person name="Chen C."/>
            <person name="Yanf M."/>
            <person name="Daum C."/>
            <person name="Ng V."/>
            <person name="Clum A."/>
            <person name="Steindorff A."/>
            <person name="Ohm R."/>
            <person name="Martin F."/>
            <person name="Silar P."/>
            <person name="Natvig D."/>
            <person name="Lalanne C."/>
            <person name="Gautier V."/>
            <person name="Ament-Velasquez S.L."/>
            <person name="Kruys A."/>
            <person name="Hutchinson M.I."/>
            <person name="Powell A.J."/>
            <person name="Barry K."/>
            <person name="Miller A.N."/>
            <person name="Grigoriev I.V."/>
            <person name="Debuchy R."/>
            <person name="Gladieux P."/>
            <person name="Thoren M.H."/>
            <person name="Johannesson H."/>
        </authorList>
    </citation>
    <scope>NUCLEOTIDE SEQUENCE</scope>
    <source>
        <strain evidence="2">CBS 118394</strain>
    </source>
</reference>
<proteinExistence type="predicted"/>
<name>A0AAE0IJ46_9PEZI</name>